<evidence type="ECO:0000313" key="15">
    <source>
        <dbReference type="EMBL" id="QUN06061.1"/>
    </source>
</evidence>
<evidence type="ECO:0000256" key="10">
    <source>
        <dbReference type="ARBA" id="ARBA00023237"/>
    </source>
</evidence>
<name>A0ABX7YUP8_9GAMM</name>
<sequence length="776" mass="85706">MKLHLYPTRVIPFGLSALSLVVGSVLFPAIGYAETKQDNVDQTEINKAKSTDAEMLERIEVTATRRTTTVQETPLAISALSGNMLKRNGITSVEEFTKMVPGMNIQDSGPGSKRISLRGVTAPGEGTVGVYYDEIPISGTVGVSSDAGGRTPTAALFDVNRVEVVRGPQGTLYGASSMGGAIRTIFNKPVDGYEGAFETSYGDIAHGGVQKSVDGMVNVPLVEGLLAARLVGFRKTSDGYIDNVFLGIKNVNSSTKEGGRAMVRFTPTEDITFDGMYLLDKTEAGSNTWNPAIGEYQTVSQINQPFEDTTKLYSGTLNWDLDFAKLTAAVGNFKRSTEYNMDDSYYIDTYLNEDKCQSRWNDGIACSSDELSAYYDYVNSLTPAVLQHKGYMTNKTYEMRLTSNGEAVFDWTVGAFYQQRDDYVQSQDGAADEATGRLIEPIELFYRRYILDNLEQKALFGETTYHATDKLDVTVGLRWYDYQKTVTGETTNAWELINAFEKPKTSVDFSESGNLFKGNVSYSMTDDMMFYGSAAQGFRPGGANNVIGLAEMLTGYESDSLWNYEVGMKSSWLDRDLQFNAATYLIDWSNMQVRGRTTDGAFSFLSNAGSAQMIGLEMESGWRITDDLFVSGNVNFINAELTEDQVSDVVLAAGKKGDRIPYIPKVTAMLSLSYSLPQILSGFDSSIRADVNYVGSSYTELRPDDTYYLKMDAYTLANLRFNLDSATTGWGFSFYINNLFDKNAIVYDAGSYDYPHEDATSAMPRTIGVTVRKDFF</sequence>
<keyword evidence="2 11" id="KW-0813">Transport</keyword>
<keyword evidence="7" id="KW-0406">Ion transport</keyword>
<protein>
    <submittedName>
        <fullName evidence="15">TonB-dependent receptor</fullName>
    </submittedName>
</protein>
<dbReference type="PROSITE" id="PS52016">
    <property type="entry name" value="TONB_DEPENDENT_REC_3"/>
    <property type="match status" value="1"/>
</dbReference>
<dbReference type="Gene3D" id="2.40.170.20">
    <property type="entry name" value="TonB-dependent receptor, beta-barrel domain"/>
    <property type="match status" value="1"/>
</dbReference>
<keyword evidence="6" id="KW-0408">Iron</keyword>
<evidence type="ECO:0000256" key="12">
    <source>
        <dbReference type="RuleBase" id="RU003357"/>
    </source>
</evidence>
<keyword evidence="3 11" id="KW-1134">Transmembrane beta strand</keyword>
<evidence type="ECO:0000256" key="6">
    <source>
        <dbReference type="ARBA" id="ARBA00023004"/>
    </source>
</evidence>
<keyword evidence="16" id="KW-1185">Reference proteome</keyword>
<evidence type="ECO:0000259" key="14">
    <source>
        <dbReference type="Pfam" id="PF07715"/>
    </source>
</evidence>
<keyword evidence="10 11" id="KW-0998">Cell outer membrane</keyword>
<reference evidence="15 16" key="1">
    <citation type="submission" date="2021-04" db="EMBL/GenBank/DDBJ databases">
        <title>Novel species identification of genus Shewanella.</title>
        <authorList>
            <person name="Liu G."/>
        </authorList>
    </citation>
    <scope>NUCLEOTIDE SEQUENCE [LARGE SCALE GENOMIC DNA]</scope>
    <source>
        <strain evidence="15 16">FJAT-54481</strain>
    </source>
</reference>
<keyword evidence="9 11" id="KW-0472">Membrane</keyword>
<dbReference type="Proteomes" id="UP000679575">
    <property type="component" value="Chromosome"/>
</dbReference>
<dbReference type="InterPro" id="IPR039426">
    <property type="entry name" value="TonB-dep_rcpt-like"/>
</dbReference>
<dbReference type="InterPro" id="IPR000531">
    <property type="entry name" value="Beta-barrel_TonB"/>
</dbReference>
<dbReference type="EMBL" id="CP073587">
    <property type="protein sequence ID" value="QUN06061.1"/>
    <property type="molecule type" value="Genomic_DNA"/>
</dbReference>
<evidence type="ECO:0000256" key="5">
    <source>
        <dbReference type="ARBA" id="ARBA00022692"/>
    </source>
</evidence>
<evidence type="ECO:0000259" key="13">
    <source>
        <dbReference type="Pfam" id="PF00593"/>
    </source>
</evidence>
<dbReference type="Pfam" id="PF00593">
    <property type="entry name" value="TonB_dep_Rec_b-barrel"/>
    <property type="match status" value="1"/>
</dbReference>
<dbReference type="PANTHER" id="PTHR32552">
    <property type="entry name" value="FERRICHROME IRON RECEPTOR-RELATED"/>
    <property type="match status" value="1"/>
</dbReference>
<evidence type="ECO:0000313" key="16">
    <source>
        <dbReference type="Proteomes" id="UP000679575"/>
    </source>
</evidence>
<evidence type="ECO:0000256" key="4">
    <source>
        <dbReference type="ARBA" id="ARBA00022496"/>
    </source>
</evidence>
<dbReference type="RefSeq" id="WP_212595086.1">
    <property type="nucleotide sequence ID" value="NZ_CP073587.1"/>
</dbReference>
<keyword evidence="15" id="KW-0675">Receptor</keyword>
<dbReference type="PANTHER" id="PTHR32552:SF81">
    <property type="entry name" value="TONB-DEPENDENT OUTER MEMBRANE RECEPTOR"/>
    <property type="match status" value="1"/>
</dbReference>
<organism evidence="15 16">
    <name type="scientific">Shewanella yunxiaonensis</name>
    <dbReference type="NCBI Taxonomy" id="2829809"/>
    <lineage>
        <taxon>Bacteria</taxon>
        <taxon>Pseudomonadati</taxon>
        <taxon>Pseudomonadota</taxon>
        <taxon>Gammaproteobacteria</taxon>
        <taxon>Alteromonadales</taxon>
        <taxon>Shewanellaceae</taxon>
        <taxon>Shewanella</taxon>
    </lineage>
</organism>
<dbReference type="SUPFAM" id="SSF56935">
    <property type="entry name" value="Porins"/>
    <property type="match status" value="1"/>
</dbReference>
<dbReference type="InterPro" id="IPR036942">
    <property type="entry name" value="Beta-barrel_TonB_sf"/>
</dbReference>
<gene>
    <name evidence="15" type="ORF">KDN34_00835</name>
</gene>
<proteinExistence type="inferred from homology"/>
<comment type="subcellular location">
    <subcellularLocation>
        <location evidence="1 11">Cell outer membrane</location>
        <topology evidence="1 11">Multi-pass membrane protein</topology>
    </subcellularLocation>
</comment>
<keyword evidence="8 12" id="KW-0798">TonB box</keyword>
<evidence type="ECO:0000256" key="1">
    <source>
        <dbReference type="ARBA" id="ARBA00004571"/>
    </source>
</evidence>
<evidence type="ECO:0000256" key="2">
    <source>
        <dbReference type="ARBA" id="ARBA00022448"/>
    </source>
</evidence>
<evidence type="ECO:0000256" key="3">
    <source>
        <dbReference type="ARBA" id="ARBA00022452"/>
    </source>
</evidence>
<evidence type="ECO:0000256" key="9">
    <source>
        <dbReference type="ARBA" id="ARBA00023136"/>
    </source>
</evidence>
<evidence type="ECO:0000256" key="11">
    <source>
        <dbReference type="PROSITE-ProRule" id="PRU01360"/>
    </source>
</evidence>
<keyword evidence="4" id="KW-0410">Iron transport</keyword>
<feature type="domain" description="TonB-dependent receptor plug" evidence="14">
    <location>
        <begin position="70"/>
        <end position="181"/>
    </location>
</feature>
<evidence type="ECO:0000256" key="7">
    <source>
        <dbReference type="ARBA" id="ARBA00023065"/>
    </source>
</evidence>
<dbReference type="InterPro" id="IPR012910">
    <property type="entry name" value="Plug_dom"/>
</dbReference>
<feature type="domain" description="TonB-dependent receptor-like beta-barrel" evidence="13">
    <location>
        <begin position="295"/>
        <end position="739"/>
    </location>
</feature>
<dbReference type="Pfam" id="PF07715">
    <property type="entry name" value="Plug"/>
    <property type="match status" value="1"/>
</dbReference>
<comment type="similarity">
    <text evidence="11 12">Belongs to the TonB-dependent receptor family.</text>
</comment>
<keyword evidence="5 11" id="KW-0812">Transmembrane</keyword>
<accession>A0ABX7YUP8</accession>
<evidence type="ECO:0000256" key="8">
    <source>
        <dbReference type="ARBA" id="ARBA00023077"/>
    </source>
</evidence>